<dbReference type="GO" id="GO:0009097">
    <property type="term" value="P:isoleucine biosynthetic process"/>
    <property type="evidence" value="ECO:0007669"/>
    <property type="project" value="UniProtKB-UniRule"/>
</dbReference>
<dbReference type="EMBL" id="CP002360">
    <property type="protein sequence ID" value="AEE97908.1"/>
    <property type="molecule type" value="Genomic_DNA"/>
</dbReference>
<comment type="subunit">
    <text evidence="4 8">Dimer of large and small chains.</text>
</comment>
<dbReference type="eggNOG" id="COG0440">
    <property type="taxonomic scope" value="Bacteria"/>
</dbReference>
<comment type="pathway">
    <text evidence="1 8">Amino-acid biosynthesis; L-isoleucine biosynthesis; L-isoleucine from 2-oxobutanoate: step 1/4.</text>
</comment>
<comment type="similarity">
    <text evidence="3 8">Belongs to the acetolactate synthase small subunit family.</text>
</comment>
<dbReference type="EC" id="2.2.1.6" evidence="8"/>
<proteinExistence type="inferred from homology"/>
<name>F3ZZR1_MAHA5</name>
<feature type="domain" description="ACT" evidence="9">
    <location>
        <begin position="4"/>
        <end position="78"/>
    </location>
</feature>
<dbReference type="FunFam" id="3.30.70.1150:FF:000001">
    <property type="entry name" value="Acetolactate synthase small subunit"/>
    <property type="match status" value="1"/>
</dbReference>
<dbReference type="Gene3D" id="3.30.70.260">
    <property type="match status" value="1"/>
</dbReference>
<keyword evidence="8 10" id="KW-0808">Transferase</keyword>
<dbReference type="GO" id="GO:0003984">
    <property type="term" value="F:acetolactate synthase activity"/>
    <property type="evidence" value="ECO:0007669"/>
    <property type="project" value="UniProtKB-UniRule"/>
</dbReference>
<dbReference type="Proteomes" id="UP000008457">
    <property type="component" value="Chromosome"/>
</dbReference>
<evidence type="ECO:0000256" key="1">
    <source>
        <dbReference type="ARBA" id="ARBA00004974"/>
    </source>
</evidence>
<dbReference type="Gene3D" id="3.30.70.1150">
    <property type="entry name" value="ACT-like. Chain A, domain 2"/>
    <property type="match status" value="1"/>
</dbReference>
<dbReference type="CDD" id="cd04878">
    <property type="entry name" value="ACT_AHAS"/>
    <property type="match status" value="1"/>
</dbReference>
<keyword evidence="6 8" id="KW-0100">Branched-chain amino acid biosynthesis</keyword>
<comment type="function">
    <text evidence="8">Catalyzes the conversion of 2 pyruvate molecules into acetolactate in the first common step of the biosynthetic pathway of the branched-amino acids such as leucine, isoleucine, and valine.</text>
</comment>
<dbReference type="UniPathway" id="UPA00049">
    <property type="reaction ID" value="UER00059"/>
</dbReference>
<comment type="pathway">
    <text evidence="2 8">Amino-acid biosynthesis; L-valine biosynthesis; L-valine from pyruvate: step 1/4.</text>
</comment>
<evidence type="ECO:0000313" key="10">
    <source>
        <dbReference type="EMBL" id="AEE97908.1"/>
    </source>
</evidence>
<dbReference type="InterPro" id="IPR019455">
    <property type="entry name" value="Acetolactate_synth_ssu_C"/>
</dbReference>
<dbReference type="STRING" id="697281.Mahau_2781"/>
<keyword evidence="11" id="KW-1185">Reference proteome</keyword>
<evidence type="ECO:0000256" key="6">
    <source>
        <dbReference type="ARBA" id="ARBA00023304"/>
    </source>
</evidence>
<reference evidence="10 11" key="2">
    <citation type="journal article" date="2011" name="Stand. Genomic Sci.">
        <title>Complete genome sequence of Mahella australiensis type strain (50-1 BON).</title>
        <authorList>
            <person name="Sikorski J."/>
            <person name="Teshima H."/>
            <person name="Nolan M."/>
            <person name="Lucas S."/>
            <person name="Hammon N."/>
            <person name="Deshpande S."/>
            <person name="Cheng J.F."/>
            <person name="Pitluck S."/>
            <person name="Liolios K."/>
            <person name="Pagani I."/>
            <person name="Ivanova N."/>
            <person name="Huntemann M."/>
            <person name="Mavromatis K."/>
            <person name="Ovchinikova G."/>
            <person name="Pati A."/>
            <person name="Tapia R."/>
            <person name="Han C."/>
            <person name="Goodwin L."/>
            <person name="Chen A."/>
            <person name="Palaniappan K."/>
            <person name="Land M."/>
            <person name="Hauser L."/>
            <person name="Ngatchou-Djao O.D."/>
            <person name="Rohde M."/>
            <person name="Pukall R."/>
            <person name="Spring S."/>
            <person name="Abt B."/>
            <person name="Goker M."/>
            <person name="Detter J.C."/>
            <person name="Woyke T."/>
            <person name="Bristow J."/>
            <person name="Markowitz V."/>
            <person name="Hugenholtz P."/>
            <person name="Eisen J.A."/>
            <person name="Kyrpides N.C."/>
            <person name="Klenk H.P."/>
            <person name="Lapidus A."/>
        </authorList>
    </citation>
    <scope>NUCLEOTIDE SEQUENCE [LARGE SCALE GENOMIC DNA]</scope>
    <source>
        <strain evidence="11">DSM 15567 / CIP 107919 / 50-1 BON</strain>
    </source>
</reference>
<evidence type="ECO:0000256" key="5">
    <source>
        <dbReference type="ARBA" id="ARBA00022605"/>
    </source>
</evidence>
<dbReference type="Pfam" id="PF22629">
    <property type="entry name" value="ACT_AHAS_ss"/>
    <property type="match status" value="1"/>
</dbReference>
<evidence type="ECO:0000256" key="2">
    <source>
        <dbReference type="ARBA" id="ARBA00005025"/>
    </source>
</evidence>
<evidence type="ECO:0000256" key="4">
    <source>
        <dbReference type="ARBA" id="ARBA00011744"/>
    </source>
</evidence>
<dbReference type="InterPro" id="IPR045865">
    <property type="entry name" value="ACT-like_dom_sf"/>
</dbReference>
<dbReference type="InterPro" id="IPR039557">
    <property type="entry name" value="AHAS_ACT"/>
</dbReference>
<dbReference type="InterPro" id="IPR054480">
    <property type="entry name" value="AHAS_small-like_ACT"/>
</dbReference>
<protein>
    <recommendedName>
        <fullName evidence="8">Acetolactate synthase small subunit</fullName>
        <shortName evidence="8">AHAS</shortName>
        <shortName evidence="8">ALS</shortName>
        <ecNumber evidence="8">2.2.1.6</ecNumber>
    </recommendedName>
    <alternativeName>
        <fullName evidence="8">Acetohydroxy-acid synthase small subunit</fullName>
    </alternativeName>
</protein>
<organism evidence="10 11">
    <name type="scientific">Mahella australiensis (strain DSM 15567 / CIP 107919 / 50-1 BON)</name>
    <dbReference type="NCBI Taxonomy" id="697281"/>
    <lineage>
        <taxon>Bacteria</taxon>
        <taxon>Bacillati</taxon>
        <taxon>Bacillota</taxon>
        <taxon>Clostridia</taxon>
        <taxon>Thermoanaerobacterales</taxon>
        <taxon>Thermoanaerobacterales Family IV. Incertae Sedis</taxon>
        <taxon>Mahella</taxon>
    </lineage>
</organism>
<dbReference type="HOGENOM" id="CLU_055003_1_3_9"/>
<dbReference type="FunFam" id="3.30.70.260:FF:000001">
    <property type="entry name" value="Acetolactate synthase, small subunit"/>
    <property type="match status" value="1"/>
</dbReference>
<evidence type="ECO:0000259" key="9">
    <source>
        <dbReference type="PROSITE" id="PS51671"/>
    </source>
</evidence>
<dbReference type="AlphaFoldDB" id="F3ZZR1"/>
<dbReference type="InterPro" id="IPR004789">
    <property type="entry name" value="Acetalactate_synth_ssu"/>
</dbReference>
<dbReference type="PROSITE" id="PS51671">
    <property type="entry name" value="ACT"/>
    <property type="match status" value="1"/>
</dbReference>
<dbReference type="GO" id="GO:0005829">
    <property type="term" value="C:cytosol"/>
    <property type="evidence" value="ECO:0007669"/>
    <property type="project" value="TreeGrafter"/>
</dbReference>
<dbReference type="UniPathway" id="UPA00047">
    <property type="reaction ID" value="UER00055"/>
</dbReference>
<gene>
    <name evidence="10" type="ordered locus">Mahau_2781</name>
</gene>
<dbReference type="Pfam" id="PF10369">
    <property type="entry name" value="ALS_ss_C"/>
    <property type="match status" value="1"/>
</dbReference>
<sequence>MKYIIGILVQNHAGVLSRVSGLFSRRGFNIDSLAVGPTQDEDVSRITIVVDGDEYIVDQVMKQLGKLIDVIEVKDITANSVARELVLIKVNADSKTRSEIMQIANVFQAKVVDITTEFITIEATGNSNKTLALEEMLRQFGIKEMVRTGVVAIERGAKSLGQQ</sequence>
<dbReference type="PANTHER" id="PTHR30239:SF0">
    <property type="entry name" value="ACETOLACTATE SYNTHASE SMALL SUBUNIT 1, CHLOROPLASTIC"/>
    <property type="match status" value="1"/>
</dbReference>
<dbReference type="OrthoDB" id="9787365at2"/>
<dbReference type="InterPro" id="IPR002912">
    <property type="entry name" value="ACT_dom"/>
</dbReference>
<dbReference type="GO" id="GO:0009099">
    <property type="term" value="P:L-valine biosynthetic process"/>
    <property type="evidence" value="ECO:0007669"/>
    <property type="project" value="UniProtKB-UniRule"/>
</dbReference>
<dbReference type="InterPro" id="IPR027271">
    <property type="entry name" value="Acetolactate_synth/TF_NikR_C"/>
</dbReference>
<keyword evidence="5 8" id="KW-0028">Amino-acid biosynthesis</keyword>
<reference evidence="11" key="1">
    <citation type="submission" date="2010-11" db="EMBL/GenBank/DDBJ databases">
        <title>The complete genome of Mahella australiensis DSM 15567.</title>
        <authorList>
            <consortium name="US DOE Joint Genome Institute (JGI-PGF)"/>
            <person name="Lucas S."/>
            <person name="Copeland A."/>
            <person name="Lapidus A."/>
            <person name="Bruce D."/>
            <person name="Goodwin L."/>
            <person name="Pitluck S."/>
            <person name="Kyrpides N."/>
            <person name="Mavromatis K."/>
            <person name="Pagani I."/>
            <person name="Ivanova N."/>
            <person name="Teshima H."/>
            <person name="Brettin T."/>
            <person name="Detter J.C."/>
            <person name="Han C."/>
            <person name="Tapia R."/>
            <person name="Land M."/>
            <person name="Hauser L."/>
            <person name="Markowitz V."/>
            <person name="Cheng J.-F."/>
            <person name="Hugenholtz P."/>
            <person name="Woyke T."/>
            <person name="Wu D."/>
            <person name="Spring S."/>
            <person name="Pukall R."/>
            <person name="Steenblock K."/>
            <person name="Schneider S."/>
            <person name="Klenk H.-P."/>
            <person name="Eisen J.A."/>
        </authorList>
    </citation>
    <scope>NUCLEOTIDE SEQUENCE [LARGE SCALE GENOMIC DNA]</scope>
    <source>
        <strain evidence="11">DSM 15567 / CIP 107919 / 50-1 BON</strain>
    </source>
</reference>
<dbReference type="SUPFAM" id="SSF55021">
    <property type="entry name" value="ACT-like"/>
    <property type="match status" value="2"/>
</dbReference>
<dbReference type="NCBIfam" id="TIGR00119">
    <property type="entry name" value="acolac_sm"/>
    <property type="match status" value="1"/>
</dbReference>
<evidence type="ECO:0000313" key="11">
    <source>
        <dbReference type="Proteomes" id="UP000008457"/>
    </source>
</evidence>
<comment type="catalytic activity">
    <reaction evidence="7 8">
        <text>2 pyruvate + H(+) = (2S)-2-acetolactate + CO2</text>
        <dbReference type="Rhea" id="RHEA:25249"/>
        <dbReference type="ChEBI" id="CHEBI:15361"/>
        <dbReference type="ChEBI" id="CHEBI:15378"/>
        <dbReference type="ChEBI" id="CHEBI:16526"/>
        <dbReference type="ChEBI" id="CHEBI:58476"/>
        <dbReference type="EC" id="2.2.1.6"/>
    </reaction>
</comment>
<dbReference type="PANTHER" id="PTHR30239">
    <property type="entry name" value="ACETOLACTATE SYNTHASE SMALL SUBUNIT"/>
    <property type="match status" value="1"/>
</dbReference>
<dbReference type="KEGG" id="mas:Mahau_2781"/>
<evidence type="ECO:0000256" key="8">
    <source>
        <dbReference type="RuleBase" id="RU368092"/>
    </source>
</evidence>
<evidence type="ECO:0000256" key="3">
    <source>
        <dbReference type="ARBA" id="ARBA00006341"/>
    </source>
</evidence>
<accession>F3ZZR1</accession>
<dbReference type="GO" id="GO:1990610">
    <property type="term" value="F:acetolactate synthase regulator activity"/>
    <property type="evidence" value="ECO:0007669"/>
    <property type="project" value="UniProtKB-UniRule"/>
</dbReference>
<evidence type="ECO:0000256" key="7">
    <source>
        <dbReference type="ARBA" id="ARBA00048670"/>
    </source>
</evidence>
<dbReference type="NCBIfam" id="NF008864">
    <property type="entry name" value="PRK11895.1"/>
    <property type="match status" value="1"/>
</dbReference>
<dbReference type="RefSeq" id="WP_013782331.1">
    <property type="nucleotide sequence ID" value="NC_015520.1"/>
</dbReference>